<gene>
    <name evidence="2" type="ORF">PAL_GLEAN10013360</name>
</gene>
<keyword evidence="3" id="KW-1185">Reference proteome</keyword>
<reference evidence="3" key="1">
    <citation type="journal article" date="2013" name="Science">
        <title>Comparative analysis of bat genomes provides insight into the evolution of flight and immunity.</title>
        <authorList>
            <person name="Zhang G."/>
            <person name="Cowled C."/>
            <person name="Shi Z."/>
            <person name="Huang Z."/>
            <person name="Bishop-Lilly K.A."/>
            <person name="Fang X."/>
            <person name="Wynne J.W."/>
            <person name="Xiong Z."/>
            <person name="Baker M.L."/>
            <person name="Zhao W."/>
            <person name="Tachedjian M."/>
            <person name="Zhu Y."/>
            <person name="Zhou P."/>
            <person name="Jiang X."/>
            <person name="Ng J."/>
            <person name="Yang L."/>
            <person name="Wu L."/>
            <person name="Xiao J."/>
            <person name="Feng Y."/>
            <person name="Chen Y."/>
            <person name="Sun X."/>
            <person name="Zhang Y."/>
            <person name="Marsh G.A."/>
            <person name="Crameri G."/>
            <person name="Broder C.C."/>
            <person name="Frey K.G."/>
            <person name="Wang L.F."/>
            <person name="Wang J."/>
        </authorList>
    </citation>
    <scope>NUCLEOTIDE SEQUENCE [LARGE SCALE GENOMIC DNA]</scope>
</reference>
<dbReference type="Pfam" id="PF15716">
    <property type="entry name" value="DUF4672"/>
    <property type="match status" value="1"/>
</dbReference>
<dbReference type="PANTHER" id="PTHR40143">
    <property type="match status" value="1"/>
</dbReference>
<feature type="compositionally biased region" description="Basic and acidic residues" evidence="1">
    <location>
        <begin position="10"/>
        <end position="34"/>
    </location>
</feature>
<dbReference type="InterPro" id="IPR031445">
    <property type="entry name" value="DUF4672"/>
</dbReference>
<dbReference type="PANTHER" id="PTHR40143:SF1">
    <property type="match status" value="1"/>
</dbReference>
<accession>L5L3D1</accession>
<dbReference type="AlphaFoldDB" id="L5L3D1"/>
<evidence type="ECO:0000313" key="2">
    <source>
        <dbReference type="EMBL" id="ELK18152.1"/>
    </source>
</evidence>
<name>L5L3D1_PTEAL</name>
<dbReference type="Proteomes" id="UP000010552">
    <property type="component" value="Unassembled WGS sequence"/>
</dbReference>
<evidence type="ECO:0000313" key="3">
    <source>
        <dbReference type="Proteomes" id="UP000010552"/>
    </source>
</evidence>
<organism evidence="2 3">
    <name type="scientific">Pteropus alecto</name>
    <name type="common">Black flying fox</name>
    <dbReference type="NCBI Taxonomy" id="9402"/>
    <lineage>
        <taxon>Eukaryota</taxon>
        <taxon>Metazoa</taxon>
        <taxon>Chordata</taxon>
        <taxon>Craniata</taxon>
        <taxon>Vertebrata</taxon>
        <taxon>Euteleostomi</taxon>
        <taxon>Mammalia</taxon>
        <taxon>Eutheria</taxon>
        <taxon>Laurasiatheria</taxon>
        <taxon>Chiroptera</taxon>
        <taxon>Yinpterochiroptera</taxon>
        <taxon>Pteropodoidea</taxon>
        <taxon>Pteropodidae</taxon>
        <taxon>Pteropodinae</taxon>
        <taxon>Pteropus</taxon>
    </lineage>
</organism>
<dbReference type="EMBL" id="KB030337">
    <property type="protein sequence ID" value="ELK18152.1"/>
    <property type="molecule type" value="Genomic_DNA"/>
</dbReference>
<protein>
    <submittedName>
        <fullName evidence="2">Uncharacterized protein</fullName>
    </submittedName>
</protein>
<feature type="region of interest" description="Disordered" evidence="1">
    <location>
        <begin position="1"/>
        <end position="43"/>
    </location>
</feature>
<sequence length="179" mass="19766">MMIIDEIPEEVARSTPPKEDSKDKDNKKEEEKVEPYQPTIFPTSLVPLQSEEGEVVDAKPILLSAQENDPDLLSEGKLQSQQNEGACVMHQEYQVQPCGFSVSREPRPSSPAVTSLASPLHCISHFLSCVCQTFSRSRKQKPPIREGAKQAEAGGDAKAPRFGTLRCLGKNKVQPHETL</sequence>
<feature type="region of interest" description="Disordered" evidence="1">
    <location>
        <begin position="138"/>
        <end position="179"/>
    </location>
</feature>
<evidence type="ECO:0000256" key="1">
    <source>
        <dbReference type="SAM" id="MobiDB-lite"/>
    </source>
</evidence>
<proteinExistence type="predicted"/>
<dbReference type="InParanoid" id="L5L3D1"/>